<protein>
    <recommendedName>
        <fullName evidence="6">DUF2252 domain-containing protein</fullName>
    </recommendedName>
</protein>
<evidence type="ECO:0000313" key="5">
    <source>
        <dbReference type="Proteomes" id="UP000663829"/>
    </source>
</evidence>
<dbReference type="EMBL" id="CAJNOQ010015949">
    <property type="protein sequence ID" value="CAF1371630.1"/>
    <property type="molecule type" value="Genomic_DNA"/>
</dbReference>
<evidence type="ECO:0000256" key="1">
    <source>
        <dbReference type="SAM" id="MobiDB-lite"/>
    </source>
</evidence>
<feature type="signal peptide" evidence="2">
    <location>
        <begin position="1"/>
        <end position="20"/>
    </location>
</feature>
<evidence type="ECO:0000256" key="2">
    <source>
        <dbReference type="SAM" id="SignalP"/>
    </source>
</evidence>
<reference evidence="3" key="1">
    <citation type="submission" date="2021-02" db="EMBL/GenBank/DDBJ databases">
        <authorList>
            <person name="Nowell W R."/>
        </authorList>
    </citation>
    <scope>NUCLEOTIDE SEQUENCE</scope>
</reference>
<evidence type="ECO:0000313" key="3">
    <source>
        <dbReference type="EMBL" id="CAF1371630.1"/>
    </source>
</evidence>
<gene>
    <name evidence="3" type="ORF">GPM918_LOCUS31885</name>
    <name evidence="4" type="ORF">SRO942_LOCUS32539</name>
</gene>
<dbReference type="Pfam" id="PF10009">
    <property type="entry name" value="DUF2252"/>
    <property type="match status" value="1"/>
</dbReference>
<dbReference type="AlphaFoldDB" id="A0A815IQW7"/>
<dbReference type="InterPro" id="IPR018721">
    <property type="entry name" value="DUF2252"/>
</dbReference>
<feature type="region of interest" description="Disordered" evidence="1">
    <location>
        <begin position="34"/>
        <end position="64"/>
    </location>
</feature>
<proteinExistence type="predicted"/>
<accession>A0A815IQW7</accession>
<dbReference type="EMBL" id="CAJOBC010075967">
    <property type="protein sequence ID" value="CAF4258595.1"/>
    <property type="molecule type" value="Genomic_DNA"/>
</dbReference>
<evidence type="ECO:0000313" key="4">
    <source>
        <dbReference type="EMBL" id="CAF4258595.1"/>
    </source>
</evidence>
<organism evidence="3 5">
    <name type="scientific">Didymodactylos carnosus</name>
    <dbReference type="NCBI Taxonomy" id="1234261"/>
    <lineage>
        <taxon>Eukaryota</taxon>
        <taxon>Metazoa</taxon>
        <taxon>Spiralia</taxon>
        <taxon>Gnathifera</taxon>
        <taxon>Rotifera</taxon>
        <taxon>Eurotatoria</taxon>
        <taxon>Bdelloidea</taxon>
        <taxon>Philodinida</taxon>
        <taxon>Philodinidae</taxon>
        <taxon>Didymodactylos</taxon>
    </lineage>
</organism>
<dbReference type="Proteomes" id="UP000663829">
    <property type="component" value="Unassembled WGS sequence"/>
</dbReference>
<feature type="compositionally biased region" description="Low complexity" evidence="1">
    <location>
        <begin position="46"/>
        <end position="62"/>
    </location>
</feature>
<evidence type="ECO:0008006" key="6">
    <source>
        <dbReference type="Google" id="ProtNLM"/>
    </source>
</evidence>
<feature type="chain" id="PRO_5036411735" description="DUF2252 domain-containing protein" evidence="2">
    <location>
        <begin position="21"/>
        <end position="516"/>
    </location>
</feature>
<sequence>MRLTASLVISVALIITGSLPFSFSRGRYDVHEHQYQDSHGHKQAIPRPLLPSRSDTSRSSIRSIRREPDAVREQYIIDVFQKYFGQNIQQNPKGWNERFRKMMASAFAFYRGSAVLFYQDMNKIDDPWVRNNSRASNIFIHGDLHAENFGTYLNSEGRLNFDVNDFDEAYMGPFTWDLKRLVASLNLVLYSKGFNDQQIGDALSACVNQYVKQVYYFCHQQKDQFALTLQNTQGKVHDLLEKTKTSSHAKLLASLSRVEKSERRLVRDKSSKDIDQTLYVRVMEAYKQYLSTISVNKHHHNRSYVVKDIVQRLGEGIGSAGRTSYTILIEGGSETLETDRVLFIKEAQTSAVSYARKNTQFEHDYHNHDGVRIVLCAYAMQAHVPKWLGFTTLDNKAMLVDEVTPYMEDLAWADISKYTDAVQVINYLGQATAKIHCVADVDSKQTLHQRGFNVPIDVANQNTEKTILDAISGRENEFIRYIVDFGMAYGASSRRDYQLFFDAFRNNKLLDYRHCD</sequence>
<dbReference type="InterPro" id="IPR011009">
    <property type="entry name" value="Kinase-like_dom_sf"/>
</dbReference>
<dbReference type="OrthoDB" id="9975454at2759"/>
<comment type="caution">
    <text evidence="3">The sequence shown here is derived from an EMBL/GenBank/DDBJ whole genome shotgun (WGS) entry which is preliminary data.</text>
</comment>
<dbReference type="Proteomes" id="UP000681722">
    <property type="component" value="Unassembled WGS sequence"/>
</dbReference>
<dbReference type="SUPFAM" id="SSF56112">
    <property type="entry name" value="Protein kinase-like (PK-like)"/>
    <property type="match status" value="1"/>
</dbReference>
<keyword evidence="2" id="KW-0732">Signal</keyword>
<name>A0A815IQW7_9BILA</name>
<dbReference type="PANTHER" id="PTHR39441">
    <property type="entry name" value="DUF2252 DOMAIN-CONTAINING PROTEIN"/>
    <property type="match status" value="1"/>
</dbReference>
<keyword evidence="5" id="KW-1185">Reference proteome</keyword>
<dbReference type="PANTHER" id="PTHR39441:SF1">
    <property type="entry name" value="DUF2252 DOMAIN-CONTAINING PROTEIN"/>
    <property type="match status" value="1"/>
</dbReference>